<dbReference type="InterPro" id="IPR004294">
    <property type="entry name" value="Carotenoid_Oase"/>
</dbReference>
<sequence length="615" mass="69801">MHTKPIHNTPTYFPPPIRPSPPVQQPSPSIPPTKPRAISISTPTTPPVALPIPPAIELDDSMADYHDYQLLFMSQKSETNQPIVLSIVDGVIPDDFPSGTYYLTGPGVMSDDHGSMVHPLDGHGYLRAFTFDNVIRNVKYMAKYIKTEAHVEEHDPKTNKWKFTHRGPFSVLKGGKKVGNTKVMKNVANTSVLKWGEKLLCMWEGGEPYEIQEGTLDTIGQYNMMDGADLKDHDEIKGGGDVWEVAAHLLKPILYGVFKMPPRRLLSHYKVDSRRNRLLTVSCNAEDMLLPRSNFTFTEYDSNFNEIQKQNFRIPDHLMIHDWAFTDTHYIVFANRIKLDVLGSMAAVYGMSPMITALRVNPSKSTSPIYLIPRFPNNDKGKERDWRVPLEAPSQLWLLHVGNAFEVQHPHGNLDIQIQAVACSYQWFNFSKMFGYDWQKRKLDPSIMNVKGGSELLPHLVKVSIKLDSDYNCQDCDVKPMKKWKKYSSDFPVTNPTFSGKKNKYLYAATTLGSRKTLPCFPFDTVVKLDLESDSAQTWTAGRRRFIGEPIFVPKGHQEDDGYLLVVEYAVSMKRCYLVILDPKRIGADNALVARIEIPKHLNFPLGFHGFWAAN</sequence>
<feature type="binding site" evidence="5">
    <location>
        <position position="400"/>
    </location>
    <ligand>
        <name>Fe cation</name>
        <dbReference type="ChEBI" id="CHEBI:24875"/>
        <note>catalytic</note>
    </ligand>
</feature>
<dbReference type="EMBL" id="JAYMYS010000004">
    <property type="protein sequence ID" value="KAK7395598.1"/>
    <property type="molecule type" value="Genomic_DNA"/>
</dbReference>
<proteinExistence type="inferred from homology"/>
<keyword evidence="4 5" id="KW-0408">Iron</keyword>
<feature type="compositionally biased region" description="Polar residues" evidence="6">
    <location>
        <begin position="1"/>
        <end position="11"/>
    </location>
</feature>
<comment type="cofactor">
    <cofactor evidence="5">
        <name>Fe(2+)</name>
        <dbReference type="ChEBI" id="CHEBI:29033"/>
    </cofactor>
    <text evidence="5">Binds 1 Fe(2+) ion per subunit.</text>
</comment>
<comment type="caution">
    <text evidence="7">The sequence shown here is derived from an EMBL/GenBank/DDBJ whole genome shotgun (WGS) entry which is preliminary data.</text>
</comment>
<organism evidence="7 8">
    <name type="scientific">Psophocarpus tetragonolobus</name>
    <name type="common">Winged bean</name>
    <name type="synonym">Dolichos tetragonolobus</name>
    <dbReference type="NCBI Taxonomy" id="3891"/>
    <lineage>
        <taxon>Eukaryota</taxon>
        <taxon>Viridiplantae</taxon>
        <taxon>Streptophyta</taxon>
        <taxon>Embryophyta</taxon>
        <taxon>Tracheophyta</taxon>
        <taxon>Spermatophyta</taxon>
        <taxon>Magnoliopsida</taxon>
        <taxon>eudicotyledons</taxon>
        <taxon>Gunneridae</taxon>
        <taxon>Pentapetalae</taxon>
        <taxon>rosids</taxon>
        <taxon>fabids</taxon>
        <taxon>Fabales</taxon>
        <taxon>Fabaceae</taxon>
        <taxon>Papilionoideae</taxon>
        <taxon>50 kb inversion clade</taxon>
        <taxon>NPAAA clade</taxon>
        <taxon>indigoferoid/millettioid clade</taxon>
        <taxon>Phaseoleae</taxon>
        <taxon>Psophocarpus</taxon>
    </lineage>
</organism>
<dbReference type="GO" id="GO:0009570">
    <property type="term" value="C:chloroplast stroma"/>
    <property type="evidence" value="ECO:0007669"/>
    <property type="project" value="TreeGrafter"/>
</dbReference>
<protein>
    <recommendedName>
        <fullName evidence="9">Carotenoid cleavage dioxygenase 7</fullName>
    </recommendedName>
</protein>
<gene>
    <name evidence="7" type="ORF">VNO78_16162</name>
</gene>
<evidence type="ECO:0008006" key="9">
    <source>
        <dbReference type="Google" id="ProtNLM"/>
    </source>
</evidence>
<dbReference type="Pfam" id="PF03055">
    <property type="entry name" value="RPE65"/>
    <property type="match status" value="1"/>
</dbReference>
<feature type="binding site" evidence="5">
    <location>
        <position position="321"/>
    </location>
    <ligand>
        <name>Fe cation</name>
        <dbReference type="ChEBI" id="CHEBI:24875"/>
        <note>catalytic</note>
    </ligand>
</feature>
<evidence type="ECO:0000256" key="1">
    <source>
        <dbReference type="ARBA" id="ARBA00006787"/>
    </source>
</evidence>
<dbReference type="PANTHER" id="PTHR10543">
    <property type="entry name" value="BETA-CAROTENE DIOXYGENASE"/>
    <property type="match status" value="1"/>
</dbReference>
<dbReference type="GO" id="GO:0045549">
    <property type="term" value="F:9-cis-epoxycarotenoid dioxygenase activity"/>
    <property type="evidence" value="ECO:0007669"/>
    <property type="project" value="TreeGrafter"/>
</dbReference>
<dbReference type="Proteomes" id="UP001386955">
    <property type="component" value="Unassembled WGS sequence"/>
</dbReference>
<keyword evidence="8" id="KW-1185">Reference proteome</keyword>
<dbReference type="GO" id="GO:0016121">
    <property type="term" value="P:carotene catabolic process"/>
    <property type="evidence" value="ECO:0007669"/>
    <property type="project" value="TreeGrafter"/>
</dbReference>
<feature type="region of interest" description="Disordered" evidence="6">
    <location>
        <begin position="1"/>
        <end position="44"/>
    </location>
</feature>
<name>A0AAN9SFA9_PSOTE</name>
<feature type="compositionally biased region" description="Pro residues" evidence="6">
    <location>
        <begin position="12"/>
        <end position="34"/>
    </location>
</feature>
<dbReference type="PANTHER" id="PTHR10543:SF37">
    <property type="entry name" value="CAROTENOID CLEAVAGE DIOXYGENASE 7, CHLOROPLASTIC"/>
    <property type="match status" value="1"/>
</dbReference>
<dbReference type="AlphaFoldDB" id="A0AAN9SFA9"/>
<reference evidence="7 8" key="1">
    <citation type="submission" date="2024-01" db="EMBL/GenBank/DDBJ databases">
        <title>The genomes of 5 underutilized Papilionoideae crops provide insights into root nodulation and disease resistanc.</title>
        <authorList>
            <person name="Jiang F."/>
        </authorList>
    </citation>
    <scope>NUCLEOTIDE SEQUENCE [LARGE SCALE GENOMIC DNA]</scope>
    <source>
        <strain evidence="7">DUOXIRENSHENG_FW03</strain>
        <tissue evidence="7">Leaves</tissue>
    </source>
</reference>
<keyword evidence="3" id="KW-0223">Dioxygenase</keyword>
<evidence type="ECO:0000313" key="8">
    <source>
        <dbReference type="Proteomes" id="UP001386955"/>
    </source>
</evidence>
<keyword evidence="2 5" id="KW-0479">Metal-binding</keyword>
<evidence type="ECO:0000256" key="3">
    <source>
        <dbReference type="ARBA" id="ARBA00022964"/>
    </source>
</evidence>
<evidence type="ECO:0000256" key="2">
    <source>
        <dbReference type="ARBA" id="ARBA00022723"/>
    </source>
</evidence>
<accession>A0AAN9SFA9</accession>
<evidence type="ECO:0000256" key="5">
    <source>
        <dbReference type="PIRSR" id="PIRSR604294-1"/>
    </source>
</evidence>
<evidence type="ECO:0000256" key="4">
    <source>
        <dbReference type="ARBA" id="ARBA00023004"/>
    </source>
</evidence>
<feature type="binding site" evidence="5">
    <location>
        <position position="609"/>
    </location>
    <ligand>
        <name>Fe cation</name>
        <dbReference type="ChEBI" id="CHEBI:24875"/>
        <note>catalytic</note>
    </ligand>
</feature>
<evidence type="ECO:0000313" key="7">
    <source>
        <dbReference type="EMBL" id="KAK7395598.1"/>
    </source>
</evidence>
<dbReference type="GO" id="GO:0046872">
    <property type="term" value="F:metal ion binding"/>
    <property type="evidence" value="ECO:0007669"/>
    <property type="project" value="UniProtKB-KW"/>
</dbReference>
<feature type="binding site" evidence="5">
    <location>
        <position position="233"/>
    </location>
    <ligand>
        <name>Fe cation</name>
        <dbReference type="ChEBI" id="CHEBI:24875"/>
        <note>catalytic</note>
    </ligand>
</feature>
<comment type="similarity">
    <text evidence="1">Belongs to the carotenoid oxygenase family.</text>
</comment>
<evidence type="ECO:0000256" key="6">
    <source>
        <dbReference type="SAM" id="MobiDB-lite"/>
    </source>
</evidence>
<keyword evidence="3" id="KW-0560">Oxidoreductase</keyword>